<dbReference type="InterPro" id="IPR033480">
    <property type="entry name" value="sCache_2"/>
</dbReference>
<evidence type="ECO:0000256" key="1">
    <source>
        <dbReference type="ARBA" id="ARBA00004651"/>
    </source>
</evidence>
<dbReference type="SMART" id="SM00304">
    <property type="entry name" value="HAMP"/>
    <property type="match status" value="2"/>
</dbReference>
<dbReference type="AlphaFoldDB" id="A0A371X063"/>
<feature type="domain" description="HAMP" evidence="12">
    <location>
        <begin position="256"/>
        <end position="309"/>
    </location>
</feature>
<dbReference type="Pfam" id="PF17200">
    <property type="entry name" value="sCache_2"/>
    <property type="match status" value="1"/>
</dbReference>
<dbReference type="SMART" id="SM01049">
    <property type="entry name" value="Cache_2"/>
    <property type="match status" value="1"/>
</dbReference>
<accession>A0A371X063</accession>
<dbReference type="InterPro" id="IPR003660">
    <property type="entry name" value="HAMP_dom"/>
</dbReference>
<feature type="transmembrane region" description="Helical" evidence="10">
    <location>
        <begin position="235"/>
        <end position="255"/>
    </location>
</feature>
<evidence type="ECO:0000256" key="2">
    <source>
        <dbReference type="ARBA" id="ARBA00022475"/>
    </source>
</evidence>
<dbReference type="CDD" id="cd06225">
    <property type="entry name" value="HAMP"/>
    <property type="match status" value="1"/>
</dbReference>
<organism evidence="13 14">
    <name type="scientific">Fulvimarina endophytica</name>
    <dbReference type="NCBI Taxonomy" id="2293836"/>
    <lineage>
        <taxon>Bacteria</taxon>
        <taxon>Pseudomonadati</taxon>
        <taxon>Pseudomonadota</taxon>
        <taxon>Alphaproteobacteria</taxon>
        <taxon>Hyphomicrobiales</taxon>
        <taxon>Aurantimonadaceae</taxon>
        <taxon>Fulvimarina</taxon>
    </lineage>
</organism>
<keyword evidence="5 10" id="KW-1133">Transmembrane helix</keyword>
<dbReference type="Gene3D" id="6.10.340.10">
    <property type="match status" value="1"/>
</dbReference>
<dbReference type="GO" id="GO:0006935">
    <property type="term" value="P:chemotaxis"/>
    <property type="evidence" value="ECO:0007669"/>
    <property type="project" value="UniProtKB-KW"/>
</dbReference>
<dbReference type="FunFam" id="1.10.287.950:FF:000001">
    <property type="entry name" value="Methyl-accepting chemotaxis sensory transducer"/>
    <property type="match status" value="1"/>
</dbReference>
<comment type="caution">
    <text evidence="13">The sequence shown here is derived from an EMBL/GenBank/DDBJ whole genome shotgun (WGS) entry which is preliminary data.</text>
</comment>
<dbReference type="CDD" id="cd18774">
    <property type="entry name" value="PDC2_HK_sensor"/>
    <property type="match status" value="1"/>
</dbReference>
<dbReference type="SMART" id="SM00283">
    <property type="entry name" value="MA"/>
    <property type="match status" value="1"/>
</dbReference>
<evidence type="ECO:0000256" key="5">
    <source>
        <dbReference type="ARBA" id="ARBA00022989"/>
    </source>
</evidence>
<dbReference type="Pfam" id="PF00672">
    <property type="entry name" value="HAMP"/>
    <property type="match status" value="1"/>
</dbReference>
<dbReference type="SUPFAM" id="SSF158472">
    <property type="entry name" value="HAMP domain-like"/>
    <property type="match status" value="1"/>
</dbReference>
<keyword evidence="14" id="KW-1185">Reference proteome</keyword>
<comment type="similarity">
    <text evidence="7">Belongs to the methyl-accepting chemotaxis (MCP) protein family.</text>
</comment>
<dbReference type="Proteomes" id="UP000264310">
    <property type="component" value="Unassembled WGS sequence"/>
</dbReference>
<dbReference type="PROSITE" id="PS50885">
    <property type="entry name" value="HAMP"/>
    <property type="match status" value="2"/>
</dbReference>
<dbReference type="GO" id="GO:0005886">
    <property type="term" value="C:plasma membrane"/>
    <property type="evidence" value="ECO:0007669"/>
    <property type="project" value="UniProtKB-SubCell"/>
</dbReference>
<dbReference type="PANTHER" id="PTHR43531">
    <property type="entry name" value="PROTEIN ICFG"/>
    <property type="match status" value="1"/>
</dbReference>
<dbReference type="EMBL" id="QURL01000006">
    <property type="protein sequence ID" value="RFC62609.1"/>
    <property type="molecule type" value="Genomic_DNA"/>
</dbReference>
<evidence type="ECO:0000256" key="3">
    <source>
        <dbReference type="ARBA" id="ARBA00022500"/>
    </source>
</evidence>
<evidence type="ECO:0000313" key="13">
    <source>
        <dbReference type="EMBL" id="RFC62609.1"/>
    </source>
</evidence>
<gene>
    <name evidence="13" type="ORF">DYI37_15325</name>
</gene>
<evidence type="ECO:0000313" key="14">
    <source>
        <dbReference type="Proteomes" id="UP000264310"/>
    </source>
</evidence>
<keyword evidence="4 10" id="KW-0812">Transmembrane</keyword>
<dbReference type="Gene3D" id="3.30.450.20">
    <property type="entry name" value="PAS domain"/>
    <property type="match status" value="1"/>
</dbReference>
<dbReference type="GO" id="GO:0007165">
    <property type="term" value="P:signal transduction"/>
    <property type="evidence" value="ECO:0007669"/>
    <property type="project" value="UniProtKB-KW"/>
</dbReference>
<evidence type="ECO:0000256" key="7">
    <source>
        <dbReference type="ARBA" id="ARBA00029447"/>
    </source>
</evidence>
<reference evidence="13 14" key="1">
    <citation type="submission" date="2018-08" db="EMBL/GenBank/DDBJ databases">
        <title>Fulvimarina sp. 85, whole genome shotgun sequence.</title>
        <authorList>
            <person name="Tuo L."/>
        </authorList>
    </citation>
    <scope>NUCLEOTIDE SEQUENCE [LARGE SCALE GENOMIC DNA]</scope>
    <source>
        <strain evidence="13 14">85</strain>
    </source>
</reference>
<evidence type="ECO:0000259" key="12">
    <source>
        <dbReference type="PROSITE" id="PS50885"/>
    </source>
</evidence>
<keyword evidence="8" id="KW-0807">Transducer</keyword>
<dbReference type="SUPFAM" id="SSF58104">
    <property type="entry name" value="Methyl-accepting chemotaxis protein (MCP) signaling domain"/>
    <property type="match status" value="1"/>
</dbReference>
<dbReference type="CDD" id="cd11386">
    <property type="entry name" value="MCP_signal"/>
    <property type="match status" value="1"/>
</dbReference>
<feature type="compositionally biased region" description="Low complexity" evidence="9">
    <location>
        <begin position="712"/>
        <end position="728"/>
    </location>
</feature>
<dbReference type="PROSITE" id="PS50111">
    <property type="entry name" value="CHEMOTAXIS_TRANSDUC_2"/>
    <property type="match status" value="1"/>
</dbReference>
<feature type="transmembrane region" description="Helical" evidence="10">
    <location>
        <begin position="58"/>
        <end position="75"/>
    </location>
</feature>
<dbReference type="PANTHER" id="PTHR43531:SF11">
    <property type="entry name" value="METHYL-ACCEPTING CHEMOTAXIS PROTEIN 3"/>
    <property type="match status" value="1"/>
</dbReference>
<keyword evidence="6 10" id="KW-0472">Membrane</keyword>
<evidence type="ECO:0000259" key="11">
    <source>
        <dbReference type="PROSITE" id="PS50111"/>
    </source>
</evidence>
<proteinExistence type="inferred from homology"/>
<comment type="subcellular location">
    <subcellularLocation>
        <location evidence="1">Cell membrane</location>
        <topology evidence="1">Multi-pass membrane protein</topology>
    </subcellularLocation>
</comment>
<evidence type="ECO:0000256" key="10">
    <source>
        <dbReference type="SAM" id="Phobius"/>
    </source>
</evidence>
<name>A0A371X063_9HYPH</name>
<sequence>MPGSSVGHAPESGRLRCGTAPERHFVRQVDQILRISGQGPGQTNFIGAVMIWTIQRKLMAIIAIAMVLLLTGMGMQLKTLYDAIYAERENLVQTQVASALTILSGFAERAGNGEMTTAEAQKRAFDVLRSIRFGEGDYLFVYDPSGKRLMHPDPKSEGVSAWDAQDTRGTYMIREMIARAGEGGGFTTYYKPRLKGGEEVPKLAYSTRFAPWNITVGAGLYVDDLMAQFMSAAKVAGLVGLLACLLLVACVLPLARSISKPLVEVTGAMRRLASGNTSATVDMGDRRDEIGELADVFETFRKAAIDRDRLESEAIESHRMQALASERQAGIDSEKAHALQSFVEVVETNFARLAEGDLTARMNEPLAREFEPIRETFNTSVAELEKAFSKVMGSVHTIRDGLQEITVASSDLAQRTEKQAANLEQTVAALGDVSGAVGQTADGAGQAQALADGARAKAERGGEVAGKAVAAMSRIEASSQKINQIIGVIDEIAFQTNLLALNAGVEAARAGEAGKGFAVVAQEVRGLAQRSAEAAKEIKQLIATSREQVEQGVELVTLSGHSLEEIVGEVSSMTSLIATIASRAREQAITLREVSGAADQMDKITQQNAAMVEEATAAARSLADETGELSDVVSRFRISGIQQSAQAYSGSAVSRVRSSGGAGGRDIGAAPRISATPARVLSGPAAVGPQSRAPSGVNPVHGLQSQLSGFTSGSKAKSPANASAAPAEEAGDWIEF</sequence>
<keyword evidence="2" id="KW-1003">Cell membrane</keyword>
<feature type="region of interest" description="Disordered" evidence="9">
    <location>
        <begin position="682"/>
        <end position="736"/>
    </location>
</feature>
<dbReference type="InterPro" id="IPR051310">
    <property type="entry name" value="MCP_chemotaxis"/>
</dbReference>
<dbReference type="Gene3D" id="1.10.287.950">
    <property type="entry name" value="Methyl-accepting chemotaxis protein"/>
    <property type="match status" value="1"/>
</dbReference>
<protein>
    <submittedName>
        <fullName evidence="13">HAMP domain-containing protein</fullName>
    </submittedName>
</protein>
<feature type="domain" description="Methyl-accepting transducer" evidence="11">
    <location>
        <begin position="394"/>
        <end position="623"/>
    </location>
</feature>
<dbReference type="Pfam" id="PF00015">
    <property type="entry name" value="MCPsignal"/>
    <property type="match status" value="1"/>
</dbReference>
<dbReference type="InterPro" id="IPR004089">
    <property type="entry name" value="MCPsignal_dom"/>
</dbReference>
<evidence type="ECO:0000256" key="9">
    <source>
        <dbReference type="SAM" id="MobiDB-lite"/>
    </source>
</evidence>
<evidence type="ECO:0000256" key="6">
    <source>
        <dbReference type="ARBA" id="ARBA00023136"/>
    </source>
</evidence>
<evidence type="ECO:0000256" key="4">
    <source>
        <dbReference type="ARBA" id="ARBA00022692"/>
    </source>
</evidence>
<feature type="domain" description="HAMP" evidence="12">
    <location>
        <begin position="351"/>
        <end position="389"/>
    </location>
</feature>
<evidence type="ECO:0000256" key="8">
    <source>
        <dbReference type="PROSITE-ProRule" id="PRU00284"/>
    </source>
</evidence>
<keyword evidence="3" id="KW-0145">Chemotaxis</keyword>